<dbReference type="Gene3D" id="3.90.320.10">
    <property type="match status" value="1"/>
</dbReference>
<dbReference type="Pfam" id="PF13361">
    <property type="entry name" value="UvrD_C"/>
    <property type="match status" value="1"/>
</dbReference>
<dbReference type="EC" id="5.6.2.4" evidence="14"/>
<keyword evidence="5 16" id="KW-0378">Hydrolase</keyword>
<dbReference type="InterPro" id="IPR014017">
    <property type="entry name" value="DNA_helicase_UvrD-like_C"/>
</dbReference>
<dbReference type="SUPFAM" id="SSF52540">
    <property type="entry name" value="P-loop containing nucleoside triphosphate hydrolases"/>
    <property type="match status" value="1"/>
</dbReference>
<evidence type="ECO:0000256" key="4">
    <source>
        <dbReference type="ARBA" id="ARBA00022763"/>
    </source>
</evidence>
<dbReference type="InterPro" id="IPR004586">
    <property type="entry name" value="RecB"/>
</dbReference>
<dbReference type="Gene3D" id="1.10.3170.10">
    <property type="entry name" value="Recbcd, chain B, domain 2"/>
    <property type="match status" value="1"/>
</dbReference>
<keyword evidence="20" id="KW-1185">Reference proteome</keyword>
<dbReference type="AlphaFoldDB" id="A0A1L6MWZ3"/>
<keyword evidence="7" id="KW-0269">Exonuclease</keyword>
<dbReference type="SUPFAM" id="SSF52980">
    <property type="entry name" value="Restriction endonuclease-like"/>
    <property type="match status" value="1"/>
</dbReference>
<dbReference type="GO" id="GO:0005829">
    <property type="term" value="C:cytosol"/>
    <property type="evidence" value="ECO:0007669"/>
    <property type="project" value="TreeGrafter"/>
</dbReference>
<dbReference type="Proteomes" id="UP000185544">
    <property type="component" value="Chromosome"/>
</dbReference>
<evidence type="ECO:0000256" key="5">
    <source>
        <dbReference type="ARBA" id="ARBA00022801"/>
    </source>
</evidence>
<dbReference type="PROSITE" id="PS51217">
    <property type="entry name" value="UVRD_HELICASE_CTER"/>
    <property type="match status" value="1"/>
</dbReference>
<evidence type="ECO:0000256" key="6">
    <source>
        <dbReference type="ARBA" id="ARBA00022806"/>
    </source>
</evidence>
<dbReference type="STRING" id="1882918.BCY86_04105"/>
<dbReference type="Gene3D" id="1.10.486.10">
    <property type="entry name" value="PCRA, domain 4"/>
    <property type="match status" value="1"/>
</dbReference>
<comment type="catalytic activity">
    <reaction evidence="13">
        <text>Couples ATP hydrolysis with the unwinding of duplex DNA by translocating in the 3'-5' direction.</text>
        <dbReference type="EC" id="5.6.2.4"/>
    </reaction>
</comment>
<keyword evidence="10" id="KW-0238">DNA-binding</keyword>
<accession>A0A1L6MWZ3</accession>
<keyword evidence="12" id="KW-0413">Isomerase</keyword>
<dbReference type="GO" id="GO:0009338">
    <property type="term" value="C:exodeoxyribonuclease V complex"/>
    <property type="evidence" value="ECO:0007669"/>
    <property type="project" value="TreeGrafter"/>
</dbReference>
<reference evidence="19 20" key="1">
    <citation type="submission" date="2016-08" db="EMBL/GenBank/DDBJ databases">
        <title>Identification and validation of antigenic proteins from Pajaroellobacter abortibovis using de-novo genome sequence assembly and reverse vaccinology.</title>
        <authorList>
            <person name="Welly B.T."/>
            <person name="Miller M.R."/>
            <person name="Stott J.L."/>
            <person name="Blanchard M.T."/>
            <person name="Islas-Trejo A.D."/>
            <person name="O'Rourke S.M."/>
            <person name="Young A.E."/>
            <person name="Medrano J.F."/>
            <person name="Van Eenennaam A.L."/>
        </authorList>
    </citation>
    <scope>NUCLEOTIDE SEQUENCE [LARGE SCALE GENOMIC DNA]</scope>
    <source>
        <strain evidence="19 20">BTF92-0548A/99-0131</strain>
    </source>
</reference>
<evidence type="ECO:0000256" key="15">
    <source>
        <dbReference type="ARBA" id="ARBA00048988"/>
    </source>
</evidence>
<dbReference type="GO" id="GO:0016887">
    <property type="term" value="F:ATP hydrolysis activity"/>
    <property type="evidence" value="ECO:0007669"/>
    <property type="project" value="RHEA"/>
</dbReference>
<dbReference type="InterPro" id="IPR011604">
    <property type="entry name" value="PDDEXK-like_dom_sf"/>
</dbReference>
<comment type="catalytic activity">
    <reaction evidence="15">
        <text>ATP + H2O = ADP + phosphate + H(+)</text>
        <dbReference type="Rhea" id="RHEA:13065"/>
        <dbReference type="ChEBI" id="CHEBI:15377"/>
        <dbReference type="ChEBI" id="CHEBI:15378"/>
        <dbReference type="ChEBI" id="CHEBI:30616"/>
        <dbReference type="ChEBI" id="CHEBI:43474"/>
        <dbReference type="ChEBI" id="CHEBI:456216"/>
        <dbReference type="EC" id="5.6.2.4"/>
    </reaction>
</comment>
<evidence type="ECO:0000256" key="7">
    <source>
        <dbReference type="ARBA" id="ARBA00022839"/>
    </source>
</evidence>
<evidence type="ECO:0000256" key="11">
    <source>
        <dbReference type="ARBA" id="ARBA00023204"/>
    </source>
</evidence>
<evidence type="ECO:0000256" key="13">
    <source>
        <dbReference type="ARBA" id="ARBA00034617"/>
    </source>
</evidence>
<keyword evidence="3 16" id="KW-0547">Nucleotide-binding</keyword>
<dbReference type="GO" id="GO:0046872">
    <property type="term" value="F:metal ion binding"/>
    <property type="evidence" value="ECO:0007669"/>
    <property type="project" value="UniProtKB-KW"/>
</dbReference>
<keyword evidence="9" id="KW-0460">Magnesium</keyword>
<dbReference type="OrthoDB" id="9810135at2"/>
<dbReference type="Gene3D" id="3.40.50.300">
    <property type="entry name" value="P-loop containing nucleotide triphosphate hydrolases"/>
    <property type="match status" value="2"/>
</dbReference>
<evidence type="ECO:0000256" key="8">
    <source>
        <dbReference type="ARBA" id="ARBA00022840"/>
    </source>
</evidence>
<evidence type="ECO:0000256" key="2">
    <source>
        <dbReference type="ARBA" id="ARBA00022723"/>
    </source>
</evidence>
<dbReference type="PANTHER" id="PTHR11070:SF23">
    <property type="entry name" value="RECBCD ENZYME SUBUNIT RECB"/>
    <property type="match status" value="1"/>
</dbReference>
<evidence type="ECO:0000256" key="1">
    <source>
        <dbReference type="ARBA" id="ARBA00022722"/>
    </source>
</evidence>
<evidence type="ECO:0000256" key="10">
    <source>
        <dbReference type="ARBA" id="ARBA00023125"/>
    </source>
</evidence>
<keyword evidence="4" id="KW-0227">DNA damage</keyword>
<evidence type="ECO:0000313" key="20">
    <source>
        <dbReference type="Proteomes" id="UP000185544"/>
    </source>
</evidence>
<feature type="domain" description="UvrD-like helicase ATP-binding" evidence="17">
    <location>
        <begin position="3"/>
        <end position="438"/>
    </location>
</feature>
<dbReference type="RefSeq" id="WP_075276621.1">
    <property type="nucleotide sequence ID" value="NZ_CP016908.1"/>
</dbReference>
<dbReference type="PANTHER" id="PTHR11070">
    <property type="entry name" value="UVRD / RECB / PCRA DNA HELICASE FAMILY MEMBER"/>
    <property type="match status" value="1"/>
</dbReference>
<evidence type="ECO:0000259" key="17">
    <source>
        <dbReference type="PROSITE" id="PS51198"/>
    </source>
</evidence>
<evidence type="ECO:0000256" key="12">
    <source>
        <dbReference type="ARBA" id="ARBA00023235"/>
    </source>
</evidence>
<dbReference type="GO" id="GO:0043138">
    <property type="term" value="F:3'-5' DNA helicase activity"/>
    <property type="evidence" value="ECO:0007669"/>
    <property type="project" value="UniProtKB-EC"/>
</dbReference>
<evidence type="ECO:0000313" key="19">
    <source>
        <dbReference type="EMBL" id="APR99955.1"/>
    </source>
</evidence>
<dbReference type="InterPro" id="IPR027417">
    <property type="entry name" value="P-loop_NTPase"/>
</dbReference>
<dbReference type="GO" id="GO:0000725">
    <property type="term" value="P:recombinational repair"/>
    <property type="evidence" value="ECO:0007669"/>
    <property type="project" value="TreeGrafter"/>
</dbReference>
<dbReference type="EMBL" id="CP016908">
    <property type="protein sequence ID" value="APR99955.1"/>
    <property type="molecule type" value="Genomic_DNA"/>
</dbReference>
<keyword evidence="1" id="KW-0540">Nuclease</keyword>
<dbReference type="InterPro" id="IPR000212">
    <property type="entry name" value="DNA_helicase_UvrD/REP"/>
</dbReference>
<dbReference type="GO" id="GO:0008854">
    <property type="term" value="F:exodeoxyribonuclease V activity"/>
    <property type="evidence" value="ECO:0007669"/>
    <property type="project" value="InterPro"/>
</dbReference>
<feature type="binding site" evidence="16">
    <location>
        <begin position="24"/>
        <end position="31"/>
    </location>
    <ligand>
        <name>ATP</name>
        <dbReference type="ChEBI" id="CHEBI:30616"/>
    </ligand>
</feature>
<gene>
    <name evidence="19" type="ORF">BCY86_04105</name>
</gene>
<dbReference type="Pfam" id="PF00580">
    <property type="entry name" value="UvrD-helicase"/>
    <property type="match status" value="1"/>
</dbReference>
<dbReference type="KEGG" id="pabo:BCY86_04105"/>
<sequence>MESAWIRPSLLNTISLRHHALIEASAGTGKTFLLENLLVELLLKTDVKIEQILVVTFTEKAARDLKNRLYTKLKVLVQSFPKGESVSPDRWQLDWDAVHKLHSALFSFEQASISTIHGFCHHLLARHAFEQGRLFQERKVDGKALFAEVFRDALCCDLAQDQQTRRWIETALEVGWDVEQLEELLYSCISERGRWQPENICVEPFLEALMAFPWEEICSSLKGNLKAAGLHANTAHAAERKIHRLASLKDEFLNERDPIRLWVHLEQTPFVDWLEQLWTTVHESPCDSDKLLAGALLRIRHAVVPLEAAFAHVLIPPLTRLMEAKKRREGLYDFDDMLLVVQRSIQGEKGRSLVNQWRARYRYALIDEFQDTDEVQWSIFHRLFIESPGENCLYLIGDPKQAIYGFRGAHLDTYLIAKEIIQQHGGIVVYLEENYRSTSVLISACNALLDQNAGAAALFQGEVRYDHPVVSGSSDKEAHQIIGPDTSPVVLLPLSPSDAQQIGEKLIGPSARLPKRRKKKQEFFEELSIQIASTLKELLTPSSAFRCLKKGISNSVKGKDVFVLTRTWNDAYRIASVFQQYGIRYIFHKAPGLFQTKQAIHVKTVLEAIADPFDFSQCMRAWLTPFFDISLEMIAHLQNLLCAHPLRARLIEWHTLAQKKDYSSLFSQMWKESGLAQRLIFRDPEGLSLTTYAHIFEVLLDHAQASPSYTLQDMVMLIDSLREASQKNEEEDSYPLRASVHEDAVQIMTIYASKGLEAKVVFLAAGIGQSTRSRSLGIFSNDQRERVVYIGRPPPDLAIRIRAEQEEQEARLLYVALTRARLRLYLPWISGQEKNIKGPYARLNQRLTDLIREEDTSLKELFSVKSQSSFLSDGDKTERLSLPDSLSFMNMKVGEKDWSSFSDLKKKRLGAWITSYTKLKGNSRKYDSPGQERVLVPLERINLSGQTLSSQLPPGPEIGLLLHFLLEKMPFSLARDALSLEDWIAHPIVDSLLERGMEQWSVDPVWKGVIQGRIWTALKCSIRLGDGCFLEGISSLDNCVRETEFLYPLPLWIDFGMDQFGFRREEVCKREGKMSCEFYGGQIYVRGMIDCCFEKNGKMYLVDWKSDRLADWGEDTLRQHVLRNYVLQAQIYTAAMVRMMLIDRLIHYQERFGGIFFGFLRGMSLEHTPTPSVLLYCPQWDDIIPWISNHRKER</sequence>
<dbReference type="HAMAP" id="MF_01485">
    <property type="entry name" value="RecB"/>
    <property type="match status" value="1"/>
</dbReference>
<dbReference type="InterPro" id="IPR014016">
    <property type="entry name" value="UvrD-like_ATP-bd"/>
</dbReference>
<keyword evidence="2" id="KW-0479">Metal-binding</keyword>
<feature type="domain" description="UvrD-like helicase C-terminal" evidence="18">
    <location>
        <begin position="472"/>
        <end position="755"/>
    </location>
</feature>
<name>A0A1L6MWZ3_9BACT</name>
<evidence type="ECO:0000256" key="9">
    <source>
        <dbReference type="ARBA" id="ARBA00022842"/>
    </source>
</evidence>
<dbReference type="GO" id="GO:0003677">
    <property type="term" value="F:DNA binding"/>
    <property type="evidence" value="ECO:0007669"/>
    <property type="project" value="UniProtKB-KW"/>
</dbReference>
<evidence type="ECO:0000256" key="16">
    <source>
        <dbReference type="PROSITE-ProRule" id="PRU00560"/>
    </source>
</evidence>
<proteinExistence type="inferred from homology"/>
<keyword evidence="11" id="KW-0234">DNA repair</keyword>
<keyword evidence="8 16" id="KW-0067">ATP-binding</keyword>
<dbReference type="InterPro" id="IPR011335">
    <property type="entry name" value="Restrct_endonuc-II-like"/>
</dbReference>
<protein>
    <recommendedName>
        <fullName evidence="14">DNA 3'-5' helicase</fullName>
        <ecNumber evidence="14">5.6.2.4</ecNumber>
    </recommendedName>
</protein>
<organism evidence="19 20">
    <name type="scientific">Pajaroellobacter abortibovis</name>
    <dbReference type="NCBI Taxonomy" id="1882918"/>
    <lineage>
        <taxon>Bacteria</taxon>
        <taxon>Pseudomonadati</taxon>
        <taxon>Myxococcota</taxon>
        <taxon>Polyangia</taxon>
        <taxon>Polyangiales</taxon>
        <taxon>Polyangiaceae</taxon>
    </lineage>
</organism>
<evidence type="ECO:0000259" key="18">
    <source>
        <dbReference type="PROSITE" id="PS51217"/>
    </source>
</evidence>
<keyword evidence="6 16" id="KW-0347">Helicase</keyword>
<evidence type="ECO:0000256" key="3">
    <source>
        <dbReference type="ARBA" id="ARBA00022741"/>
    </source>
</evidence>
<evidence type="ECO:0000256" key="14">
    <source>
        <dbReference type="ARBA" id="ARBA00034808"/>
    </source>
</evidence>
<dbReference type="PROSITE" id="PS51198">
    <property type="entry name" value="UVRD_HELICASE_ATP_BIND"/>
    <property type="match status" value="1"/>
</dbReference>
<dbReference type="GO" id="GO:0005524">
    <property type="term" value="F:ATP binding"/>
    <property type="evidence" value="ECO:0007669"/>
    <property type="project" value="UniProtKB-UniRule"/>
</dbReference>